<evidence type="ECO:0000313" key="7">
    <source>
        <dbReference type="Proteomes" id="UP000326961"/>
    </source>
</evidence>
<protein>
    <submittedName>
        <fullName evidence="6">ABC transporter ATP-binding protein</fullName>
    </submittedName>
</protein>
<keyword evidence="2" id="KW-0813">Transport</keyword>
<name>A0A5P3XJF0_PARBF</name>
<keyword evidence="4 6" id="KW-0067">ATP-binding</keyword>
<proteinExistence type="inferred from homology"/>
<accession>A0A5P3XJF0</accession>
<gene>
    <name evidence="6" type="ORF">D4A35_16590</name>
</gene>
<dbReference type="InterPro" id="IPR017871">
    <property type="entry name" value="ABC_transporter-like_CS"/>
</dbReference>
<dbReference type="SUPFAM" id="SSF52540">
    <property type="entry name" value="P-loop containing nucleoside triphosphate hydrolases"/>
    <property type="match status" value="1"/>
</dbReference>
<evidence type="ECO:0000256" key="3">
    <source>
        <dbReference type="ARBA" id="ARBA00022741"/>
    </source>
</evidence>
<dbReference type="PANTHER" id="PTHR43335">
    <property type="entry name" value="ABC TRANSPORTER, ATP-BINDING PROTEIN"/>
    <property type="match status" value="1"/>
</dbReference>
<evidence type="ECO:0000256" key="4">
    <source>
        <dbReference type="ARBA" id="ARBA00022840"/>
    </source>
</evidence>
<dbReference type="InterPro" id="IPR003439">
    <property type="entry name" value="ABC_transporter-like_ATP-bd"/>
</dbReference>
<dbReference type="SMART" id="SM00382">
    <property type="entry name" value="AAA"/>
    <property type="match status" value="1"/>
</dbReference>
<dbReference type="Gene3D" id="3.40.50.300">
    <property type="entry name" value="P-loop containing nucleotide triphosphate hydrolases"/>
    <property type="match status" value="1"/>
</dbReference>
<dbReference type="Proteomes" id="UP000326961">
    <property type="component" value="Chromosome"/>
</dbReference>
<dbReference type="Pfam" id="PF00005">
    <property type="entry name" value="ABC_tran"/>
    <property type="match status" value="1"/>
</dbReference>
<dbReference type="InterPro" id="IPR003593">
    <property type="entry name" value="AAA+_ATPase"/>
</dbReference>
<sequence>MISVKEILKVENLTKKRGNKIVVDNLSFTVNQGDIFGFLGPNGAGKSTTMKMILNLINKDGGKVYIDGYDIDKKFKEAIKNVAAIIESPAMYLELTAYENLKIVKNFSDTYSCSYEIDEALEIVGLRGRGNEKVKNYSLGMKQRLGIAMALIKNPKIILLDEPTNGLDPKGVIEMRQLIKELVTKHKKTIIISSHILHEIEMICNKVTIIKNGKQILESDIKSITTKKDLFFIKTTSIGEASRILNGKNYVKVENIEKNGIIVQANESSIALVIKELVNNNIPIYEVSVSNSSLEDIFIEVTGGN</sequence>
<dbReference type="PANTHER" id="PTHR43335:SF4">
    <property type="entry name" value="ABC TRANSPORTER, ATP-BINDING PROTEIN"/>
    <property type="match status" value="1"/>
</dbReference>
<keyword evidence="3" id="KW-0547">Nucleotide-binding</keyword>
<dbReference type="AlphaFoldDB" id="A0A5P3XJF0"/>
<reference evidence="6 7" key="1">
    <citation type="submission" date="2018-09" db="EMBL/GenBank/DDBJ databases">
        <title>A clostridial neurotoxin that targets Anopheles mosquitoes.</title>
        <authorList>
            <person name="Contreras E."/>
            <person name="Masuyer G."/>
            <person name="Qureshi N."/>
            <person name="Chawla S."/>
            <person name="Lim H.L."/>
            <person name="Chen J."/>
            <person name="Stenmark P."/>
            <person name="Gill S."/>
        </authorList>
    </citation>
    <scope>NUCLEOTIDE SEQUENCE [LARGE SCALE GENOMIC DNA]</scope>
    <source>
        <strain evidence="6 7">Cbm</strain>
    </source>
</reference>
<evidence type="ECO:0000256" key="1">
    <source>
        <dbReference type="ARBA" id="ARBA00005417"/>
    </source>
</evidence>
<dbReference type="EMBL" id="CP032452">
    <property type="protein sequence ID" value="QEZ70433.1"/>
    <property type="molecule type" value="Genomic_DNA"/>
</dbReference>
<organism evidence="6 7">
    <name type="scientific">Paraclostridium bifermentans</name>
    <name type="common">Clostridium bifermentans</name>
    <dbReference type="NCBI Taxonomy" id="1490"/>
    <lineage>
        <taxon>Bacteria</taxon>
        <taxon>Bacillati</taxon>
        <taxon>Bacillota</taxon>
        <taxon>Clostridia</taxon>
        <taxon>Peptostreptococcales</taxon>
        <taxon>Peptostreptococcaceae</taxon>
        <taxon>Paraclostridium</taxon>
    </lineage>
</organism>
<dbReference type="PROSITE" id="PS50893">
    <property type="entry name" value="ABC_TRANSPORTER_2"/>
    <property type="match status" value="1"/>
</dbReference>
<dbReference type="InterPro" id="IPR027417">
    <property type="entry name" value="P-loop_NTPase"/>
</dbReference>
<dbReference type="GO" id="GO:0005524">
    <property type="term" value="F:ATP binding"/>
    <property type="evidence" value="ECO:0007669"/>
    <property type="project" value="UniProtKB-KW"/>
</dbReference>
<dbReference type="PROSITE" id="PS00211">
    <property type="entry name" value="ABC_TRANSPORTER_1"/>
    <property type="match status" value="1"/>
</dbReference>
<evidence type="ECO:0000259" key="5">
    <source>
        <dbReference type="PROSITE" id="PS50893"/>
    </source>
</evidence>
<dbReference type="GO" id="GO:0016887">
    <property type="term" value="F:ATP hydrolysis activity"/>
    <property type="evidence" value="ECO:0007669"/>
    <property type="project" value="InterPro"/>
</dbReference>
<comment type="similarity">
    <text evidence="1">Belongs to the ABC transporter superfamily.</text>
</comment>
<evidence type="ECO:0000313" key="6">
    <source>
        <dbReference type="EMBL" id="QEZ70433.1"/>
    </source>
</evidence>
<feature type="domain" description="ABC transporter" evidence="5">
    <location>
        <begin position="8"/>
        <end position="237"/>
    </location>
</feature>
<evidence type="ECO:0000256" key="2">
    <source>
        <dbReference type="ARBA" id="ARBA00022448"/>
    </source>
</evidence>